<dbReference type="SUPFAM" id="SSF46955">
    <property type="entry name" value="Putative DNA-binding domain"/>
    <property type="match status" value="1"/>
</dbReference>
<keyword evidence="1" id="KW-0678">Repressor</keyword>
<dbReference type="eggNOG" id="COG0789">
    <property type="taxonomic scope" value="Bacteria"/>
</dbReference>
<organism evidence="6 7">
    <name type="scientific">Actinoplanes utahensis</name>
    <dbReference type="NCBI Taxonomy" id="1869"/>
    <lineage>
        <taxon>Bacteria</taxon>
        <taxon>Bacillati</taxon>
        <taxon>Actinomycetota</taxon>
        <taxon>Actinomycetes</taxon>
        <taxon>Micromonosporales</taxon>
        <taxon>Micromonosporaceae</taxon>
        <taxon>Actinoplanes</taxon>
    </lineage>
</organism>
<evidence type="ECO:0000256" key="1">
    <source>
        <dbReference type="ARBA" id="ARBA00022491"/>
    </source>
</evidence>
<dbReference type="InterPro" id="IPR009061">
    <property type="entry name" value="DNA-bd_dom_put_sf"/>
</dbReference>
<comment type="caution">
    <text evidence="6">The sequence shown here is derived from an EMBL/GenBank/DDBJ whole genome shotgun (WGS) entry which is preliminary data.</text>
</comment>
<protein>
    <submittedName>
        <fullName evidence="6">MerR family transcriptional regulator</fullName>
    </submittedName>
</protein>
<dbReference type="AlphaFoldDB" id="A0A0A6URB3"/>
<gene>
    <name evidence="6" type="ORF">MB27_10845</name>
</gene>
<dbReference type="InterPro" id="IPR047057">
    <property type="entry name" value="MerR_fam"/>
</dbReference>
<dbReference type="Gene3D" id="1.10.1660.10">
    <property type="match status" value="1"/>
</dbReference>
<name>A0A0A6URB3_ACTUT</name>
<dbReference type="PANTHER" id="PTHR30204:SF69">
    <property type="entry name" value="MERR-FAMILY TRANSCRIPTIONAL REGULATOR"/>
    <property type="match status" value="1"/>
</dbReference>
<keyword evidence="2" id="KW-0805">Transcription regulation</keyword>
<dbReference type="GO" id="GO:0003677">
    <property type="term" value="F:DNA binding"/>
    <property type="evidence" value="ECO:0007669"/>
    <property type="project" value="UniProtKB-KW"/>
</dbReference>
<dbReference type="PRINTS" id="PR00040">
    <property type="entry name" value="HTHMERR"/>
</dbReference>
<dbReference type="EMBL" id="JRTT01000010">
    <property type="protein sequence ID" value="KHD77573.1"/>
    <property type="molecule type" value="Genomic_DNA"/>
</dbReference>
<sequence length="130" mass="15189">MKIGELAKRTEVPTRMLRYYEEQGLITPRRQPNGYREYDEYLVDRVKKIRGLLDSGIPTRIIGDMLPCLNQPQEIVVADPDPELREMLVRERDRMTERIALLEHHCHALTKYIAAMDRSLAATTQTRLPQ</sequence>
<keyword evidence="7" id="KW-1185">Reference proteome</keyword>
<evidence type="ECO:0000259" key="5">
    <source>
        <dbReference type="PROSITE" id="PS50937"/>
    </source>
</evidence>
<feature type="domain" description="HTH merR-type" evidence="5">
    <location>
        <begin position="1"/>
        <end position="68"/>
    </location>
</feature>
<dbReference type="RefSeq" id="WP_043524093.1">
    <property type="nucleotide sequence ID" value="NZ_BAABKU010000015.1"/>
</dbReference>
<proteinExistence type="predicted"/>
<dbReference type="STRING" id="1869.MB27_10845"/>
<keyword evidence="4" id="KW-0804">Transcription</keyword>
<dbReference type="InterPro" id="IPR000551">
    <property type="entry name" value="MerR-type_HTH_dom"/>
</dbReference>
<evidence type="ECO:0000256" key="3">
    <source>
        <dbReference type="ARBA" id="ARBA00023125"/>
    </source>
</evidence>
<evidence type="ECO:0000313" key="6">
    <source>
        <dbReference type="EMBL" id="KHD77573.1"/>
    </source>
</evidence>
<dbReference type="PANTHER" id="PTHR30204">
    <property type="entry name" value="REDOX-CYCLING DRUG-SENSING TRANSCRIPTIONAL ACTIVATOR SOXR"/>
    <property type="match status" value="1"/>
</dbReference>
<dbReference type="PROSITE" id="PS50937">
    <property type="entry name" value="HTH_MERR_2"/>
    <property type="match status" value="1"/>
</dbReference>
<accession>A0A0A6URB3</accession>
<dbReference type="GO" id="GO:0003700">
    <property type="term" value="F:DNA-binding transcription factor activity"/>
    <property type="evidence" value="ECO:0007669"/>
    <property type="project" value="InterPro"/>
</dbReference>
<evidence type="ECO:0000256" key="2">
    <source>
        <dbReference type="ARBA" id="ARBA00023015"/>
    </source>
</evidence>
<dbReference type="OrthoDB" id="3824912at2"/>
<evidence type="ECO:0000256" key="4">
    <source>
        <dbReference type="ARBA" id="ARBA00023163"/>
    </source>
</evidence>
<dbReference type="SMART" id="SM00422">
    <property type="entry name" value="HTH_MERR"/>
    <property type="match status" value="1"/>
</dbReference>
<keyword evidence="3" id="KW-0238">DNA-binding</keyword>
<evidence type="ECO:0000313" key="7">
    <source>
        <dbReference type="Proteomes" id="UP000054537"/>
    </source>
</evidence>
<reference evidence="6 7" key="1">
    <citation type="submission" date="2014-10" db="EMBL/GenBank/DDBJ databases">
        <title>Draft genome sequence of Actinoplanes utahensis NRRL 12052.</title>
        <authorList>
            <person name="Velasco-Bucheli B."/>
            <person name="del Cerro C."/>
            <person name="Hormigo D."/>
            <person name="Garcia J.L."/>
            <person name="Acebal C."/>
            <person name="Arroyo M."/>
            <person name="de la Mata I."/>
        </authorList>
    </citation>
    <scope>NUCLEOTIDE SEQUENCE [LARGE SCALE GENOMIC DNA]</scope>
    <source>
        <strain evidence="6 7">NRRL 12052</strain>
    </source>
</reference>
<dbReference type="CDD" id="cd01282">
    <property type="entry name" value="HTH_MerR-like_sg3"/>
    <property type="match status" value="1"/>
</dbReference>
<dbReference type="Proteomes" id="UP000054537">
    <property type="component" value="Unassembled WGS sequence"/>
</dbReference>
<dbReference type="Pfam" id="PF13411">
    <property type="entry name" value="MerR_1"/>
    <property type="match status" value="1"/>
</dbReference>